<dbReference type="GO" id="GO:0016491">
    <property type="term" value="F:oxidoreductase activity"/>
    <property type="evidence" value="ECO:0007669"/>
    <property type="project" value="UniProtKB-KW"/>
</dbReference>
<sequence length="269" mass="29099">MRRVRELVASGELGKVKSVQASLVLPYWVSRFLFLKDDVRFQYDLGGGATMDMGVYPLAAIRCVTGADISAPAVTSATAIGHSYDPARIDRRMHATYALPDSVTAESTADSGTPGWGPFGLLPGAIDINLNVSLEGGEISLFNFVAPGLYHSIKVKPKRGAARTEKAYTYADGRGDKSWSTYRYQLQAFVDKVQGRTPWEWIEPETSITTMDTLERVYAAVRIANLSAEDDLLITFARDVQAGLPPRVASSYKPETASSVATPPSGDAA</sequence>
<protein>
    <recommendedName>
        <fullName evidence="4">GFO/IDH/MocA-like oxidoreductase domain-containing protein</fullName>
    </recommendedName>
</protein>
<dbReference type="AlphaFoldDB" id="A0A1M2VVB6"/>
<evidence type="ECO:0000256" key="2">
    <source>
        <dbReference type="ARBA" id="ARBA00023002"/>
    </source>
</evidence>
<reference evidence="5 6" key="1">
    <citation type="submission" date="2016-10" db="EMBL/GenBank/DDBJ databases">
        <title>Genome sequence of the basidiomycete white-rot fungus Trametes pubescens.</title>
        <authorList>
            <person name="Makela M.R."/>
            <person name="Granchi Z."/>
            <person name="Peng M."/>
            <person name="De Vries R.P."/>
            <person name="Grigoriev I."/>
            <person name="Riley R."/>
            <person name="Hilden K."/>
        </authorList>
    </citation>
    <scope>NUCLEOTIDE SEQUENCE [LARGE SCALE GENOMIC DNA]</scope>
    <source>
        <strain evidence="5 6">FBCC735</strain>
    </source>
</reference>
<keyword evidence="6" id="KW-1185">Reference proteome</keyword>
<dbReference type="SUPFAM" id="SSF55347">
    <property type="entry name" value="Glyceraldehyde-3-phosphate dehydrogenase-like, C-terminal domain"/>
    <property type="match status" value="1"/>
</dbReference>
<comment type="similarity">
    <text evidence="1">Belongs to the Gfo/Idh/MocA family.</text>
</comment>
<dbReference type="PANTHER" id="PTHR22604:SF105">
    <property type="entry name" value="TRANS-1,2-DIHYDROBENZENE-1,2-DIOL DEHYDROGENASE"/>
    <property type="match status" value="1"/>
</dbReference>
<dbReference type="InterPro" id="IPR050984">
    <property type="entry name" value="Gfo/Idh/MocA_domain"/>
</dbReference>
<dbReference type="STRING" id="154538.A0A1M2VVB6"/>
<comment type="caution">
    <text evidence="5">The sequence shown here is derived from an EMBL/GenBank/DDBJ whole genome shotgun (WGS) entry which is preliminary data.</text>
</comment>
<evidence type="ECO:0000259" key="4">
    <source>
        <dbReference type="Pfam" id="PF22725"/>
    </source>
</evidence>
<evidence type="ECO:0000256" key="3">
    <source>
        <dbReference type="SAM" id="MobiDB-lite"/>
    </source>
</evidence>
<evidence type="ECO:0000256" key="1">
    <source>
        <dbReference type="ARBA" id="ARBA00010928"/>
    </source>
</evidence>
<dbReference type="InterPro" id="IPR055170">
    <property type="entry name" value="GFO_IDH_MocA-like_dom"/>
</dbReference>
<dbReference type="Pfam" id="PF22725">
    <property type="entry name" value="GFO_IDH_MocA_C3"/>
    <property type="match status" value="1"/>
</dbReference>
<keyword evidence="2" id="KW-0560">Oxidoreductase</keyword>
<dbReference type="OrthoDB" id="64915at2759"/>
<organism evidence="5 6">
    <name type="scientific">Trametes pubescens</name>
    <name type="common">White-rot fungus</name>
    <dbReference type="NCBI Taxonomy" id="154538"/>
    <lineage>
        <taxon>Eukaryota</taxon>
        <taxon>Fungi</taxon>
        <taxon>Dikarya</taxon>
        <taxon>Basidiomycota</taxon>
        <taxon>Agaricomycotina</taxon>
        <taxon>Agaricomycetes</taxon>
        <taxon>Polyporales</taxon>
        <taxon>Polyporaceae</taxon>
        <taxon>Trametes</taxon>
    </lineage>
</organism>
<proteinExistence type="inferred from homology"/>
<dbReference type="PANTHER" id="PTHR22604">
    <property type="entry name" value="OXIDOREDUCTASES"/>
    <property type="match status" value="1"/>
</dbReference>
<gene>
    <name evidence="5" type="ORF">TRAPUB_12002</name>
</gene>
<dbReference type="Gene3D" id="3.30.360.10">
    <property type="entry name" value="Dihydrodipicolinate Reductase, domain 2"/>
    <property type="match status" value="1"/>
</dbReference>
<feature type="region of interest" description="Disordered" evidence="3">
    <location>
        <begin position="246"/>
        <end position="269"/>
    </location>
</feature>
<accession>A0A1M2VVB6</accession>
<evidence type="ECO:0000313" key="5">
    <source>
        <dbReference type="EMBL" id="OJT11450.1"/>
    </source>
</evidence>
<feature type="domain" description="GFO/IDH/MocA-like oxidoreductase" evidence="4">
    <location>
        <begin position="1"/>
        <end position="114"/>
    </location>
</feature>
<dbReference type="OMA" id="WEWIEPE"/>
<dbReference type="EMBL" id="MNAD01000635">
    <property type="protein sequence ID" value="OJT11450.1"/>
    <property type="molecule type" value="Genomic_DNA"/>
</dbReference>
<name>A0A1M2VVB6_TRAPU</name>
<dbReference type="Proteomes" id="UP000184267">
    <property type="component" value="Unassembled WGS sequence"/>
</dbReference>
<evidence type="ECO:0000313" key="6">
    <source>
        <dbReference type="Proteomes" id="UP000184267"/>
    </source>
</evidence>